<name>A0A2C9CCN4_KUEST</name>
<dbReference type="Proteomes" id="UP000221734">
    <property type="component" value="Chromosome Kuenenia_stuttgartiensis_MBR1"/>
</dbReference>
<dbReference type="InterPro" id="IPR027417">
    <property type="entry name" value="P-loop_NTPase"/>
</dbReference>
<protein>
    <submittedName>
        <fullName evidence="1">Putative phosphotransacetylase protein</fullName>
    </submittedName>
</protein>
<dbReference type="Gene3D" id="3.40.50.300">
    <property type="entry name" value="P-loop containing nucleotide triphosphate hydrolases"/>
    <property type="match status" value="1"/>
</dbReference>
<gene>
    <name evidence="1" type="ORF">KSMBR1_0951</name>
</gene>
<proteinExistence type="predicted"/>
<reference evidence="2" key="1">
    <citation type="submission" date="2017-10" db="EMBL/GenBank/DDBJ databases">
        <authorList>
            <person name="Frank J."/>
        </authorList>
    </citation>
    <scope>NUCLEOTIDE SEQUENCE [LARGE SCALE GENOMIC DNA]</scope>
</reference>
<dbReference type="AlphaFoldDB" id="A0A2C9CCN4"/>
<dbReference type="KEGG" id="kst:KSMBR1_0951"/>
<keyword evidence="2" id="KW-1185">Reference proteome</keyword>
<evidence type="ECO:0000313" key="2">
    <source>
        <dbReference type="Proteomes" id="UP000221734"/>
    </source>
</evidence>
<evidence type="ECO:0000313" key="1">
    <source>
        <dbReference type="EMBL" id="SOH03462.1"/>
    </source>
</evidence>
<dbReference type="EMBL" id="LT934425">
    <property type="protein sequence ID" value="SOH03462.1"/>
    <property type="molecule type" value="Genomic_DNA"/>
</dbReference>
<accession>A0A2C9CCN4</accession>
<sequence length="165" mass="18737">MRRVYDTSIYCIFIAPFREKSHLRRPGLKLKKDGYNIGYFKPVGFSPVFVDDVLTDEDAVFLSRALDVNEPLQSISPVIFTEDMLQRLVKGENLNIREKTMEAFHIASSGKDIMIIRGIGRLTCGTCLGFSELDFITEVNAKVYLLINSNHTLKCLTASSMLQMY</sequence>
<organism evidence="1 2">
    <name type="scientific">Kuenenia stuttgartiensis</name>
    <dbReference type="NCBI Taxonomy" id="174633"/>
    <lineage>
        <taxon>Bacteria</taxon>
        <taxon>Pseudomonadati</taxon>
        <taxon>Planctomycetota</taxon>
        <taxon>Candidatus Brocadiia</taxon>
        <taxon>Candidatus Brocadiales</taxon>
        <taxon>Candidatus Brocadiaceae</taxon>
        <taxon>Candidatus Kuenenia</taxon>
    </lineage>
</organism>
<dbReference type="SUPFAM" id="SSF52540">
    <property type="entry name" value="P-loop containing nucleoside triphosphate hydrolases"/>
    <property type="match status" value="1"/>
</dbReference>